<evidence type="ECO:0000256" key="5">
    <source>
        <dbReference type="NCBIfam" id="TIGR00065"/>
    </source>
</evidence>
<accession>D9ZB84</accession>
<organism evidence="8">
    <name type="scientific">Candidatus Nitrososphaera gargensis</name>
    <dbReference type="NCBI Taxonomy" id="497727"/>
    <lineage>
        <taxon>Archaea</taxon>
        <taxon>Nitrososphaerota</taxon>
        <taxon>Nitrososphaeria</taxon>
        <taxon>Nitrososphaerales</taxon>
        <taxon>Nitrososphaeraceae</taxon>
        <taxon>Nitrososphaera</taxon>
    </lineage>
</organism>
<dbReference type="NCBIfam" id="TIGR00065">
    <property type="entry name" value="ftsZ"/>
    <property type="match status" value="1"/>
</dbReference>
<keyword evidence="4" id="KW-0132">Cell division</keyword>
<dbReference type="SMART" id="SM00864">
    <property type="entry name" value="Tubulin"/>
    <property type="match status" value="1"/>
</dbReference>
<evidence type="ECO:0000256" key="1">
    <source>
        <dbReference type="ARBA" id="ARBA00009690"/>
    </source>
</evidence>
<dbReference type="InterPro" id="IPR000158">
    <property type="entry name" value="Cell_div_FtsZ"/>
</dbReference>
<proteinExistence type="inferred from homology"/>
<comment type="similarity">
    <text evidence="1">Belongs to the FtsZ family.</text>
</comment>
<evidence type="ECO:0000259" key="6">
    <source>
        <dbReference type="SMART" id="SM00864"/>
    </source>
</evidence>
<reference evidence="8" key="1">
    <citation type="journal article" date="2010" name="Trends Microbiol.">
        <title>Distinct gene set in two different lineages of ammonia-oxidizing archaea supports the phylum Thaumarchaeota.</title>
        <authorList>
            <person name="Spang A."/>
            <person name="Hatzenpichler R."/>
            <person name="Brochier-Armanet C."/>
            <person name="Rattei T."/>
            <person name="Tischler P."/>
            <person name="Spieck E."/>
            <person name="Streit W."/>
            <person name="Stahl D.A."/>
            <person name="Wagner M."/>
            <person name="Schleper C."/>
        </authorList>
    </citation>
    <scope>NUCLEOTIDE SEQUENCE</scope>
    <source>
        <strain evidence="8">Enrichment culture Ga9.2</strain>
    </source>
</reference>
<dbReference type="SUPFAM" id="SSF52490">
    <property type="entry name" value="Tubulin nucleotide-binding domain-like"/>
    <property type="match status" value="1"/>
</dbReference>
<dbReference type="InterPro" id="IPR008280">
    <property type="entry name" value="Tub_FtsZ_C"/>
</dbReference>
<keyword evidence="2" id="KW-0547">Nucleotide-binding</keyword>
<evidence type="ECO:0000256" key="2">
    <source>
        <dbReference type="ARBA" id="ARBA00022741"/>
    </source>
</evidence>
<name>D9ZB84_9ARCH</name>
<dbReference type="GO" id="GO:0005525">
    <property type="term" value="F:GTP binding"/>
    <property type="evidence" value="ECO:0007669"/>
    <property type="project" value="UniProtKB-KW"/>
</dbReference>
<dbReference type="GO" id="GO:0003924">
    <property type="term" value="F:GTPase activity"/>
    <property type="evidence" value="ECO:0007669"/>
    <property type="project" value="UniProtKB-UniRule"/>
</dbReference>
<dbReference type="Gene3D" id="3.30.1330.20">
    <property type="entry name" value="Tubulin/FtsZ, C-terminal domain"/>
    <property type="match status" value="1"/>
</dbReference>
<dbReference type="PRINTS" id="PR00423">
    <property type="entry name" value="CELLDVISFTSZ"/>
</dbReference>
<sequence>MASSMERGFNYSSNIGVAPASIMEEESIRAAMEMAKPTVCVIGAGGAGSNIVSWIKERGLSGGKLIAVNTDAAHLGITRADRRILIGPKITQGRGCGGYPEKGMQAARESMSEIVREVQGSNIIFLCAGLGGGTGTGAIQILADELKQETQALIIGVVTLPFAVERYRYDLAKEALDNLQRSCDTLVTIDNNKLTRLAGNLPLQQALGVANELVGQFIKGITETITTASLINIDFADLTAIMEGRGLAAIGVGLSEGMERIEQATRMALETQLLDIKDMSMASGVLVHVCGGDDITLEEVTRAGELVTRSLPHEVRIIWGARIDPSLRGKARVMVVLTGVDTNFIGASKQQEQQVAEAPEQKPKRRWWG</sequence>
<keyword evidence="4" id="KW-0717">Septation</keyword>
<protein>
    <recommendedName>
        <fullName evidence="5">Cell division protein FtsZ</fullName>
    </recommendedName>
</protein>
<dbReference type="GO" id="GO:0005737">
    <property type="term" value="C:cytoplasm"/>
    <property type="evidence" value="ECO:0007669"/>
    <property type="project" value="TreeGrafter"/>
</dbReference>
<dbReference type="InterPro" id="IPR045061">
    <property type="entry name" value="FtsZ/CetZ"/>
</dbReference>
<dbReference type="InterPro" id="IPR024757">
    <property type="entry name" value="FtsZ_C"/>
</dbReference>
<evidence type="ECO:0000313" key="8">
    <source>
        <dbReference type="EMBL" id="ADK25981.1"/>
    </source>
</evidence>
<dbReference type="InterPro" id="IPR018316">
    <property type="entry name" value="Tubulin/FtsZ_2-layer-sand-dom"/>
</dbReference>
<dbReference type="InterPro" id="IPR036525">
    <property type="entry name" value="Tubulin/FtsZ_GTPase_sf"/>
</dbReference>
<dbReference type="SUPFAM" id="SSF55307">
    <property type="entry name" value="Tubulin C-terminal domain-like"/>
    <property type="match status" value="1"/>
</dbReference>
<dbReference type="PANTHER" id="PTHR30314">
    <property type="entry name" value="CELL DIVISION PROTEIN FTSZ-RELATED"/>
    <property type="match status" value="1"/>
</dbReference>
<evidence type="ECO:0000259" key="7">
    <source>
        <dbReference type="SMART" id="SM00865"/>
    </source>
</evidence>
<feature type="non-terminal residue" evidence="8">
    <location>
        <position position="369"/>
    </location>
</feature>
<keyword evidence="4" id="KW-0131">Cell cycle</keyword>
<dbReference type="GO" id="GO:0051301">
    <property type="term" value="P:cell division"/>
    <property type="evidence" value="ECO:0007669"/>
    <property type="project" value="TreeGrafter"/>
</dbReference>
<feature type="domain" description="Tubulin/FtsZ 2-layer sandwich" evidence="7">
    <location>
        <begin position="231"/>
        <end position="349"/>
    </location>
</feature>
<feature type="domain" description="Tubulin/FtsZ GTPase" evidence="6">
    <location>
        <begin position="38"/>
        <end position="229"/>
    </location>
</feature>
<dbReference type="GO" id="GO:0032153">
    <property type="term" value="C:cell division site"/>
    <property type="evidence" value="ECO:0007669"/>
    <property type="project" value="TreeGrafter"/>
</dbReference>
<dbReference type="HAMAP" id="MF_00909">
    <property type="entry name" value="FtsZ"/>
    <property type="match status" value="1"/>
</dbReference>
<dbReference type="EMBL" id="GU797815">
    <property type="protein sequence ID" value="ADK25981.1"/>
    <property type="molecule type" value="Genomic_DNA"/>
</dbReference>
<dbReference type="AlphaFoldDB" id="D9ZB84"/>
<dbReference type="Gene3D" id="3.40.50.1440">
    <property type="entry name" value="Tubulin/FtsZ, GTPase domain"/>
    <property type="match status" value="1"/>
</dbReference>
<dbReference type="SMART" id="SM00865">
    <property type="entry name" value="Tubulin_C"/>
    <property type="match status" value="1"/>
</dbReference>
<dbReference type="InterPro" id="IPR003008">
    <property type="entry name" value="Tubulin_FtsZ_GTPase"/>
</dbReference>
<dbReference type="PANTHER" id="PTHR30314:SF10">
    <property type="entry name" value="TUBULIN-LIKE PROTEIN CETZ"/>
    <property type="match status" value="1"/>
</dbReference>
<evidence type="ECO:0000256" key="4">
    <source>
        <dbReference type="ARBA" id="ARBA00023210"/>
    </source>
</evidence>
<evidence type="ECO:0000256" key="3">
    <source>
        <dbReference type="ARBA" id="ARBA00023134"/>
    </source>
</evidence>
<dbReference type="Pfam" id="PF12327">
    <property type="entry name" value="FtsZ_C"/>
    <property type="match status" value="1"/>
</dbReference>
<keyword evidence="3" id="KW-0342">GTP-binding</keyword>
<dbReference type="InterPro" id="IPR037103">
    <property type="entry name" value="Tubulin/FtsZ-like_C"/>
</dbReference>
<dbReference type="CDD" id="cd02201">
    <property type="entry name" value="FtsZ_type1"/>
    <property type="match status" value="1"/>
</dbReference>
<dbReference type="Pfam" id="PF00091">
    <property type="entry name" value="Tubulin"/>
    <property type="match status" value="1"/>
</dbReference>